<dbReference type="OrthoDB" id="9803233at2"/>
<keyword evidence="2" id="KW-0012">Acyltransferase</keyword>
<gene>
    <name evidence="4" type="ORF">SAMN05216466_103467</name>
</gene>
<dbReference type="PANTHER" id="PTHR43877">
    <property type="entry name" value="AMINOALKYLPHOSPHONATE N-ACETYLTRANSFERASE-RELATED-RELATED"/>
    <property type="match status" value="1"/>
</dbReference>
<dbReference type="Gene3D" id="3.40.630.30">
    <property type="match status" value="1"/>
</dbReference>
<dbReference type="InterPro" id="IPR050832">
    <property type="entry name" value="Bact_Acetyltransf"/>
</dbReference>
<organism evidence="4 5">
    <name type="scientific">Paraburkholderia phenazinium</name>
    <dbReference type="NCBI Taxonomy" id="60549"/>
    <lineage>
        <taxon>Bacteria</taxon>
        <taxon>Pseudomonadati</taxon>
        <taxon>Pseudomonadota</taxon>
        <taxon>Betaproteobacteria</taxon>
        <taxon>Burkholderiales</taxon>
        <taxon>Burkholderiaceae</taxon>
        <taxon>Paraburkholderia</taxon>
    </lineage>
</organism>
<dbReference type="RefSeq" id="WP_090683716.1">
    <property type="nucleotide sequence ID" value="NZ_CADERL010000005.1"/>
</dbReference>
<dbReference type="SUPFAM" id="SSF55729">
    <property type="entry name" value="Acyl-CoA N-acyltransferases (Nat)"/>
    <property type="match status" value="1"/>
</dbReference>
<dbReference type="InterPro" id="IPR016181">
    <property type="entry name" value="Acyl_CoA_acyltransferase"/>
</dbReference>
<evidence type="ECO:0000259" key="3">
    <source>
        <dbReference type="PROSITE" id="PS51186"/>
    </source>
</evidence>
<name>A0A1G7UHX1_9BURK</name>
<dbReference type="AlphaFoldDB" id="A0A1G7UHX1"/>
<sequence>MNIAIEDPAQADIITLLEHGDAEAARLYPAESNHLLPIDALREPSVLFHVARDASGTALATGAVVLKGDWAEIKRMWVEPQARGQGLSKTILAKLEQQARAHGVRWLRLETGVDSHSALGLYARAGFVAREPFADYRPDPLSVFMEKDLSMETTA</sequence>
<evidence type="ECO:0000256" key="1">
    <source>
        <dbReference type="ARBA" id="ARBA00022679"/>
    </source>
</evidence>
<evidence type="ECO:0000313" key="5">
    <source>
        <dbReference type="Proteomes" id="UP000199706"/>
    </source>
</evidence>
<accession>A0A1G7UHX1</accession>
<evidence type="ECO:0000313" key="4">
    <source>
        <dbReference type="EMBL" id="SDG47104.1"/>
    </source>
</evidence>
<evidence type="ECO:0000256" key="2">
    <source>
        <dbReference type="ARBA" id="ARBA00023315"/>
    </source>
</evidence>
<dbReference type="PANTHER" id="PTHR43877:SF2">
    <property type="entry name" value="AMINOALKYLPHOSPHONATE N-ACETYLTRANSFERASE-RELATED"/>
    <property type="match status" value="1"/>
</dbReference>
<dbReference type="GO" id="GO:0016747">
    <property type="term" value="F:acyltransferase activity, transferring groups other than amino-acyl groups"/>
    <property type="evidence" value="ECO:0007669"/>
    <property type="project" value="InterPro"/>
</dbReference>
<dbReference type="PROSITE" id="PS51186">
    <property type="entry name" value="GNAT"/>
    <property type="match status" value="1"/>
</dbReference>
<feature type="domain" description="N-acetyltransferase" evidence="3">
    <location>
        <begin position="3"/>
        <end position="150"/>
    </location>
</feature>
<protein>
    <submittedName>
        <fullName evidence="4">Putative acetyltransferase</fullName>
    </submittedName>
</protein>
<reference evidence="4 5" key="1">
    <citation type="submission" date="2016-10" db="EMBL/GenBank/DDBJ databases">
        <authorList>
            <person name="de Groot N.N."/>
        </authorList>
    </citation>
    <scope>NUCLEOTIDE SEQUENCE [LARGE SCALE GENOMIC DNA]</scope>
    <source>
        <strain evidence="4 5">LMG 2247</strain>
    </source>
</reference>
<dbReference type="EMBL" id="FNCJ01000003">
    <property type="protein sequence ID" value="SDG47104.1"/>
    <property type="molecule type" value="Genomic_DNA"/>
</dbReference>
<dbReference type="InterPro" id="IPR000182">
    <property type="entry name" value="GNAT_dom"/>
</dbReference>
<dbReference type="CDD" id="cd04301">
    <property type="entry name" value="NAT_SF"/>
    <property type="match status" value="1"/>
</dbReference>
<keyword evidence="1 4" id="KW-0808">Transferase</keyword>
<dbReference type="Pfam" id="PF00583">
    <property type="entry name" value="Acetyltransf_1"/>
    <property type="match status" value="1"/>
</dbReference>
<proteinExistence type="predicted"/>
<dbReference type="Proteomes" id="UP000199706">
    <property type="component" value="Unassembled WGS sequence"/>
</dbReference>